<dbReference type="InterPro" id="IPR036890">
    <property type="entry name" value="HATPase_C_sf"/>
</dbReference>
<dbReference type="SUPFAM" id="SSF55874">
    <property type="entry name" value="ATPase domain of HSP90 chaperone/DNA topoisomerase II/histidine kinase"/>
    <property type="match status" value="1"/>
</dbReference>
<dbReference type="RefSeq" id="WP_171741271.1">
    <property type="nucleotide sequence ID" value="NZ_CP053435.1"/>
</dbReference>
<dbReference type="InterPro" id="IPR003594">
    <property type="entry name" value="HATPase_dom"/>
</dbReference>
<reference evidence="2 3" key="1">
    <citation type="submission" date="2020-05" db="EMBL/GenBank/DDBJ databases">
        <title>Genome sequencing of Spirosoma sp. TS118.</title>
        <authorList>
            <person name="Lee J.-H."/>
            <person name="Jeong S."/>
            <person name="Zhao L."/>
            <person name="Jung J.-H."/>
            <person name="Kim M.-K."/>
            <person name="Lim S."/>
        </authorList>
    </citation>
    <scope>NUCLEOTIDE SEQUENCE [LARGE SCALE GENOMIC DNA]</scope>
    <source>
        <strain evidence="2 3">TS118</strain>
    </source>
</reference>
<dbReference type="EMBL" id="CP053435">
    <property type="protein sequence ID" value="QJW91420.1"/>
    <property type="molecule type" value="Genomic_DNA"/>
</dbReference>
<evidence type="ECO:0000259" key="1">
    <source>
        <dbReference type="SMART" id="SM00387"/>
    </source>
</evidence>
<dbReference type="AlphaFoldDB" id="A0A6M5YDN2"/>
<sequence>MIETLSTETLPIRQESDVILLGQLIRQQSTQVGMSSLNKTKLVTAASELARNMLNYAVNGRVEIERIRRHHKIGIRLTFADKGPGIADIDKAMLDGYSTGSGMGVGLPGAKRLVDEFSLISVIDEGTTIIVIKWLND</sequence>
<dbReference type="Gene3D" id="3.30.565.10">
    <property type="entry name" value="Histidine kinase-like ATPase, C-terminal domain"/>
    <property type="match status" value="1"/>
</dbReference>
<dbReference type="CDD" id="cd16934">
    <property type="entry name" value="HATPase_RsbT-like"/>
    <property type="match status" value="1"/>
</dbReference>
<dbReference type="KEGG" id="stae:HNV11_19575"/>
<dbReference type="Proteomes" id="UP000502756">
    <property type="component" value="Chromosome"/>
</dbReference>
<accession>A0A6M5YDN2</accession>
<organism evidence="2 3">
    <name type="scientific">Spirosoma taeanense</name>
    <dbReference type="NCBI Taxonomy" id="2735870"/>
    <lineage>
        <taxon>Bacteria</taxon>
        <taxon>Pseudomonadati</taxon>
        <taxon>Bacteroidota</taxon>
        <taxon>Cytophagia</taxon>
        <taxon>Cytophagales</taxon>
        <taxon>Cytophagaceae</taxon>
        <taxon>Spirosoma</taxon>
    </lineage>
</organism>
<protein>
    <submittedName>
        <fullName evidence="2">Anti-sigma regulatory factor</fullName>
    </submittedName>
</protein>
<proteinExistence type="predicted"/>
<name>A0A6M5YDN2_9BACT</name>
<keyword evidence="3" id="KW-1185">Reference proteome</keyword>
<feature type="domain" description="Histidine kinase/HSP90-like ATPase" evidence="1">
    <location>
        <begin position="37"/>
        <end position="137"/>
    </location>
</feature>
<gene>
    <name evidence="2" type="ORF">HNV11_19575</name>
</gene>
<evidence type="ECO:0000313" key="2">
    <source>
        <dbReference type="EMBL" id="QJW91420.1"/>
    </source>
</evidence>
<evidence type="ECO:0000313" key="3">
    <source>
        <dbReference type="Proteomes" id="UP000502756"/>
    </source>
</evidence>
<dbReference type="SMART" id="SM00387">
    <property type="entry name" value="HATPase_c"/>
    <property type="match status" value="1"/>
</dbReference>
<dbReference type="Pfam" id="PF02518">
    <property type="entry name" value="HATPase_c"/>
    <property type="match status" value="1"/>
</dbReference>